<comment type="subcellular location">
    <subcellularLocation>
        <location evidence="1">Membrane</location>
        <topology evidence="1">Multi-pass membrane protein</topology>
    </subcellularLocation>
</comment>
<feature type="transmembrane region" description="Helical" evidence="8">
    <location>
        <begin position="184"/>
        <end position="206"/>
    </location>
</feature>
<dbReference type="PRINTS" id="PR00171">
    <property type="entry name" value="SUGRTRNSPORT"/>
</dbReference>
<dbReference type="PROSITE" id="PS50850">
    <property type="entry name" value="MFS"/>
    <property type="match status" value="1"/>
</dbReference>
<comment type="similarity">
    <text evidence="2 7">Belongs to the major facilitator superfamily. Sugar transporter (TC 2.A.1.1) family.</text>
</comment>
<dbReference type="PANTHER" id="PTHR48020">
    <property type="entry name" value="PROTON MYO-INOSITOL COTRANSPORTER"/>
    <property type="match status" value="1"/>
</dbReference>
<feature type="transmembrane region" description="Helical" evidence="8">
    <location>
        <begin position="334"/>
        <end position="357"/>
    </location>
</feature>
<dbReference type="InterPro" id="IPR003663">
    <property type="entry name" value="Sugar/inositol_transpt"/>
</dbReference>
<dbReference type="Pfam" id="PF00083">
    <property type="entry name" value="Sugar_tr"/>
    <property type="match status" value="2"/>
</dbReference>
<protein>
    <recommendedName>
        <fullName evidence="9">Major facilitator superfamily (MFS) profile domain-containing protein</fullName>
    </recommendedName>
</protein>
<dbReference type="InterPro" id="IPR036259">
    <property type="entry name" value="MFS_trans_sf"/>
</dbReference>
<dbReference type="NCBIfam" id="TIGR00879">
    <property type="entry name" value="SP"/>
    <property type="match status" value="1"/>
</dbReference>
<proteinExistence type="inferred from homology"/>
<feature type="transmembrane region" description="Helical" evidence="8">
    <location>
        <begin position="509"/>
        <end position="529"/>
    </location>
</feature>
<feature type="transmembrane region" description="Helical" evidence="8">
    <location>
        <begin position="406"/>
        <end position="425"/>
    </location>
</feature>
<feature type="transmembrane region" description="Helical" evidence="8">
    <location>
        <begin position="372"/>
        <end position="394"/>
    </location>
</feature>
<comment type="caution">
    <text evidence="10">The sequence shown here is derived from an EMBL/GenBank/DDBJ whole genome shotgun (WGS) entry which is preliminary data.</text>
</comment>
<dbReference type="InterPro" id="IPR050814">
    <property type="entry name" value="Myo-inositol_Transporter"/>
</dbReference>
<keyword evidence="5 8" id="KW-1133">Transmembrane helix</keyword>
<sequence length="637" mass="69755">MFSSDEDHELEIEAEELMMSNFSEDTKLIGSPTIRPTSSQCVNSKVLSSNSVECDSDSDSLNNENTIYTSPVISNKKFGHGSTGKSTIYVWLLSSFAAIGGFLFGYDTGVISGAMLLLKDKFSLSSFWQEVIVSVTIGSAFLSALIGGYLNNKFGRKPVTLVASFVFTAGAVVLAFASNVTMLVIGRVILGIGIGFASMTIPVYIAESAPVHLRGRMVTVNTLFITGGQFIASTMDGGFSYIKPDGWRYMLGLAGLPSLIQFCGFIFLPESPRWLISKGREKEALEILIKLRGTPHVETEILEIKQTAEMESVHINKDGNTFVRILKTPSVRRALIVGCGLQLFQQLSGINTVMYYSATIIKMSGVSNQQTAIWLAALTAGINFLFTIVGVWLVEKIGRKKLIMGSLTGVIVSLVVLAVAFQLAAFNSPEIFPRTIEPSNNNTCSLYRSCESCIENANCGFCYTGSGSSINGSCLVTDPKENDHSDYGECQNTSLSGVLWAYDYCPTSYSWMAIFGLVLYLMFFAPGMGPMPWTINSEIYPIWARSTGNSLSAATNWISNLIVSMTFLTLTETLTKYGTYWLFVGIAILGLVFFGVCLPETKGCKLEEVEELFAQPWRTCREKSRQQYSSLENRSPS</sequence>
<evidence type="ECO:0000256" key="2">
    <source>
        <dbReference type="ARBA" id="ARBA00010992"/>
    </source>
</evidence>
<evidence type="ECO:0000256" key="6">
    <source>
        <dbReference type="ARBA" id="ARBA00023136"/>
    </source>
</evidence>
<accession>A0AAV2HHY9</accession>
<dbReference type="Proteomes" id="UP001497497">
    <property type="component" value="Unassembled WGS sequence"/>
</dbReference>
<feature type="transmembrane region" description="Helical" evidence="8">
    <location>
        <begin position="86"/>
        <end position="106"/>
    </location>
</feature>
<keyword evidence="6 8" id="KW-0472">Membrane</keyword>
<dbReference type="InterPro" id="IPR005829">
    <property type="entry name" value="Sugar_transporter_CS"/>
</dbReference>
<evidence type="ECO:0000256" key="8">
    <source>
        <dbReference type="SAM" id="Phobius"/>
    </source>
</evidence>
<evidence type="ECO:0000313" key="11">
    <source>
        <dbReference type="Proteomes" id="UP001497497"/>
    </source>
</evidence>
<keyword evidence="11" id="KW-1185">Reference proteome</keyword>
<evidence type="ECO:0000256" key="1">
    <source>
        <dbReference type="ARBA" id="ARBA00004141"/>
    </source>
</evidence>
<dbReference type="PROSITE" id="PS00217">
    <property type="entry name" value="SUGAR_TRANSPORT_2"/>
    <property type="match status" value="1"/>
</dbReference>
<dbReference type="InterPro" id="IPR005828">
    <property type="entry name" value="MFS_sugar_transport-like"/>
</dbReference>
<feature type="domain" description="Major facilitator superfamily (MFS) profile" evidence="9">
    <location>
        <begin position="93"/>
        <end position="602"/>
    </location>
</feature>
<organism evidence="10 11">
    <name type="scientific">Lymnaea stagnalis</name>
    <name type="common">Great pond snail</name>
    <name type="synonym">Helix stagnalis</name>
    <dbReference type="NCBI Taxonomy" id="6523"/>
    <lineage>
        <taxon>Eukaryota</taxon>
        <taxon>Metazoa</taxon>
        <taxon>Spiralia</taxon>
        <taxon>Lophotrochozoa</taxon>
        <taxon>Mollusca</taxon>
        <taxon>Gastropoda</taxon>
        <taxon>Heterobranchia</taxon>
        <taxon>Euthyneura</taxon>
        <taxon>Panpulmonata</taxon>
        <taxon>Hygrophila</taxon>
        <taxon>Lymnaeoidea</taxon>
        <taxon>Lymnaeidae</taxon>
        <taxon>Lymnaea</taxon>
    </lineage>
</organism>
<evidence type="ECO:0000313" key="10">
    <source>
        <dbReference type="EMBL" id="CAL1532975.1"/>
    </source>
</evidence>
<dbReference type="CDD" id="cd17360">
    <property type="entry name" value="MFS_HMIT_like"/>
    <property type="match status" value="1"/>
</dbReference>
<reference evidence="10 11" key="1">
    <citation type="submission" date="2024-04" db="EMBL/GenBank/DDBJ databases">
        <authorList>
            <consortium name="Genoscope - CEA"/>
            <person name="William W."/>
        </authorList>
    </citation>
    <scope>NUCLEOTIDE SEQUENCE [LARGE SCALE GENOMIC DNA]</scope>
</reference>
<evidence type="ECO:0000256" key="4">
    <source>
        <dbReference type="ARBA" id="ARBA00022692"/>
    </source>
</evidence>
<evidence type="ECO:0000259" key="9">
    <source>
        <dbReference type="PROSITE" id="PS50850"/>
    </source>
</evidence>
<feature type="transmembrane region" description="Helical" evidence="8">
    <location>
        <begin position="159"/>
        <end position="178"/>
    </location>
</feature>
<dbReference type="EMBL" id="CAXITT010000129">
    <property type="protein sequence ID" value="CAL1532975.1"/>
    <property type="molecule type" value="Genomic_DNA"/>
</dbReference>
<keyword evidence="4 8" id="KW-0812">Transmembrane</keyword>
<evidence type="ECO:0000256" key="3">
    <source>
        <dbReference type="ARBA" id="ARBA00022448"/>
    </source>
</evidence>
<name>A0AAV2HHY9_LYMST</name>
<dbReference type="InterPro" id="IPR020846">
    <property type="entry name" value="MFS_dom"/>
</dbReference>
<dbReference type="PROSITE" id="PS00216">
    <property type="entry name" value="SUGAR_TRANSPORT_1"/>
    <property type="match status" value="1"/>
</dbReference>
<feature type="transmembrane region" description="Helical" evidence="8">
    <location>
        <begin position="218"/>
        <end position="235"/>
    </location>
</feature>
<evidence type="ECO:0000256" key="7">
    <source>
        <dbReference type="RuleBase" id="RU003346"/>
    </source>
</evidence>
<dbReference type="GO" id="GO:0016324">
    <property type="term" value="C:apical plasma membrane"/>
    <property type="evidence" value="ECO:0007669"/>
    <property type="project" value="TreeGrafter"/>
</dbReference>
<dbReference type="FunFam" id="1.20.1250.20:FF:000177">
    <property type="entry name" value="proton myo-inositol cotransporter isoform X1"/>
    <property type="match status" value="1"/>
</dbReference>
<dbReference type="FunFam" id="1.20.1250.20:FF:000780">
    <property type="entry name" value="Proton myo-inositol cotransporter"/>
    <property type="match status" value="1"/>
</dbReference>
<keyword evidence="3 7" id="KW-0813">Transport</keyword>
<dbReference type="AlphaFoldDB" id="A0AAV2HHY9"/>
<dbReference type="PANTHER" id="PTHR48020:SF12">
    <property type="entry name" value="PROTON MYO-INOSITOL COTRANSPORTER"/>
    <property type="match status" value="1"/>
</dbReference>
<feature type="transmembrane region" description="Helical" evidence="8">
    <location>
        <begin position="580"/>
        <end position="598"/>
    </location>
</feature>
<feature type="transmembrane region" description="Helical" evidence="8">
    <location>
        <begin position="126"/>
        <end position="147"/>
    </location>
</feature>
<feature type="transmembrane region" description="Helical" evidence="8">
    <location>
        <begin position="247"/>
        <end position="268"/>
    </location>
</feature>
<feature type="transmembrane region" description="Helical" evidence="8">
    <location>
        <begin position="550"/>
        <end position="568"/>
    </location>
</feature>
<evidence type="ECO:0000256" key="5">
    <source>
        <dbReference type="ARBA" id="ARBA00022989"/>
    </source>
</evidence>
<gene>
    <name evidence="10" type="ORF">GSLYS_00006993001</name>
</gene>
<dbReference type="GO" id="GO:0005366">
    <property type="term" value="F:myo-inositol:proton symporter activity"/>
    <property type="evidence" value="ECO:0007669"/>
    <property type="project" value="TreeGrafter"/>
</dbReference>
<dbReference type="Gene3D" id="1.20.1250.20">
    <property type="entry name" value="MFS general substrate transporter like domains"/>
    <property type="match status" value="2"/>
</dbReference>
<dbReference type="SUPFAM" id="SSF103473">
    <property type="entry name" value="MFS general substrate transporter"/>
    <property type="match status" value="2"/>
</dbReference>